<dbReference type="InterPro" id="IPR020846">
    <property type="entry name" value="MFS_dom"/>
</dbReference>
<keyword evidence="6 8" id="KW-1133">Transmembrane helix</keyword>
<dbReference type="EnsemblPlants" id="Pp3c23_12620V3.9">
    <property type="protein sequence ID" value="Pp3c23_12620V3.9"/>
    <property type="gene ID" value="Pp3c23_12620"/>
</dbReference>
<dbReference type="KEGG" id="ppp:112275576"/>
<comment type="subcellular location">
    <subcellularLocation>
        <location evidence="1">Membrane</location>
        <topology evidence="1">Multi-pass membrane protein</topology>
    </subcellularLocation>
</comment>
<comment type="similarity">
    <text evidence="2">Belongs to the major facilitator superfamily. Organophosphate:Pi antiporter (OPA) (TC 2.A.1.4) family.</text>
</comment>
<evidence type="ECO:0000256" key="8">
    <source>
        <dbReference type="SAM" id="Phobius"/>
    </source>
</evidence>
<name>A0A7I4CEG1_PHYPA</name>
<accession>A0A7I4CEG1</accession>
<dbReference type="GeneID" id="112275576"/>
<dbReference type="Gramene" id="Pp3c23_12620V3.9">
    <property type="protein sequence ID" value="Pp3c23_12620V3.9"/>
    <property type="gene ID" value="Pp3c23_12620"/>
</dbReference>
<reference evidence="10 11" key="2">
    <citation type="journal article" date="2018" name="Plant J.">
        <title>The Physcomitrella patens chromosome-scale assembly reveals moss genome structure and evolution.</title>
        <authorList>
            <person name="Lang D."/>
            <person name="Ullrich K.K."/>
            <person name="Murat F."/>
            <person name="Fuchs J."/>
            <person name="Jenkins J."/>
            <person name="Haas F.B."/>
            <person name="Piednoel M."/>
            <person name="Gundlach H."/>
            <person name="Van Bel M."/>
            <person name="Meyberg R."/>
            <person name="Vives C."/>
            <person name="Morata J."/>
            <person name="Symeonidi A."/>
            <person name="Hiss M."/>
            <person name="Muchero W."/>
            <person name="Kamisugi Y."/>
            <person name="Saleh O."/>
            <person name="Blanc G."/>
            <person name="Decker E.L."/>
            <person name="van Gessel N."/>
            <person name="Grimwood J."/>
            <person name="Hayes R.D."/>
            <person name="Graham S.W."/>
            <person name="Gunter L.E."/>
            <person name="McDaniel S.F."/>
            <person name="Hoernstein S.N.W."/>
            <person name="Larsson A."/>
            <person name="Li F.W."/>
            <person name="Perroud P.F."/>
            <person name="Phillips J."/>
            <person name="Ranjan P."/>
            <person name="Rokshar D.S."/>
            <person name="Rothfels C.J."/>
            <person name="Schneider L."/>
            <person name="Shu S."/>
            <person name="Stevenson D.W."/>
            <person name="Thummler F."/>
            <person name="Tillich M."/>
            <person name="Villarreal Aguilar J.C."/>
            <person name="Widiez T."/>
            <person name="Wong G.K."/>
            <person name="Wymore A."/>
            <person name="Zhang Y."/>
            <person name="Zimmer A.D."/>
            <person name="Quatrano R.S."/>
            <person name="Mayer K.F.X."/>
            <person name="Goodstein D."/>
            <person name="Casacuberta J.M."/>
            <person name="Vandepoele K."/>
            <person name="Reski R."/>
            <person name="Cuming A.C."/>
            <person name="Tuskan G.A."/>
            <person name="Maumus F."/>
            <person name="Salse J."/>
            <person name="Schmutz J."/>
            <person name="Rensing S.A."/>
        </authorList>
    </citation>
    <scope>NUCLEOTIDE SEQUENCE [LARGE SCALE GENOMIC DNA]</scope>
    <source>
        <strain evidence="10 11">cv. Gransden 2004</strain>
    </source>
</reference>
<dbReference type="Gramene" id="Pp3c23_12620V3.4">
    <property type="protein sequence ID" value="Pp3c23_12620V3.4"/>
    <property type="gene ID" value="Pp3c23_12620"/>
</dbReference>
<gene>
    <name evidence="10" type="primary">LOC112275576</name>
</gene>
<evidence type="ECO:0000313" key="10">
    <source>
        <dbReference type="EnsemblPlants" id="Pp3c23_12620V3.5"/>
    </source>
</evidence>
<feature type="transmembrane region" description="Helical" evidence="8">
    <location>
        <begin position="177"/>
        <end position="204"/>
    </location>
</feature>
<keyword evidence="7 8" id="KW-0472">Membrane</keyword>
<dbReference type="PANTHER" id="PTHR43184:SF12">
    <property type="entry name" value="SUGAR PHOSPHATE EXCHANGER 3"/>
    <property type="match status" value="1"/>
</dbReference>
<reference evidence="10 11" key="1">
    <citation type="journal article" date="2008" name="Science">
        <title>The Physcomitrella genome reveals evolutionary insights into the conquest of land by plants.</title>
        <authorList>
            <person name="Rensing S."/>
            <person name="Lang D."/>
            <person name="Zimmer A."/>
            <person name="Terry A."/>
            <person name="Salamov A."/>
            <person name="Shapiro H."/>
            <person name="Nishiyama T."/>
            <person name="Perroud P.-F."/>
            <person name="Lindquist E."/>
            <person name="Kamisugi Y."/>
            <person name="Tanahashi T."/>
            <person name="Sakakibara K."/>
            <person name="Fujita T."/>
            <person name="Oishi K."/>
            <person name="Shin-I T."/>
            <person name="Kuroki Y."/>
            <person name="Toyoda A."/>
            <person name="Suzuki Y."/>
            <person name="Hashimoto A."/>
            <person name="Yamaguchi K."/>
            <person name="Sugano A."/>
            <person name="Kohara Y."/>
            <person name="Fujiyama A."/>
            <person name="Anterola A."/>
            <person name="Aoki S."/>
            <person name="Ashton N."/>
            <person name="Barbazuk W.B."/>
            <person name="Barker E."/>
            <person name="Bennetzen J."/>
            <person name="Bezanilla M."/>
            <person name="Blankenship R."/>
            <person name="Cho S.H."/>
            <person name="Dutcher S."/>
            <person name="Estelle M."/>
            <person name="Fawcett J.A."/>
            <person name="Gundlach H."/>
            <person name="Hanada K."/>
            <person name="Heyl A."/>
            <person name="Hicks K.A."/>
            <person name="Hugh J."/>
            <person name="Lohr M."/>
            <person name="Mayer K."/>
            <person name="Melkozernov A."/>
            <person name="Murata T."/>
            <person name="Nelson D."/>
            <person name="Pils B."/>
            <person name="Prigge M."/>
            <person name="Reiss B."/>
            <person name="Renner T."/>
            <person name="Rombauts S."/>
            <person name="Rushton P."/>
            <person name="Sanderfoot A."/>
            <person name="Schween G."/>
            <person name="Shiu S.-H."/>
            <person name="Stueber K."/>
            <person name="Theodoulou F.L."/>
            <person name="Tu H."/>
            <person name="Van de Peer Y."/>
            <person name="Verrier P.J."/>
            <person name="Waters E."/>
            <person name="Wood A."/>
            <person name="Yang L."/>
            <person name="Cove D."/>
            <person name="Cuming A."/>
            <person name="Hasebe M."/>
            <person name="Lucas S."/>
            <person name="Mishler D.B."/>
            <person name="Reski R."/>
            <person name="Grigoriev I."/>
            <person name="Quatrano R.S."/>
            <person name="Boore J.L."/>
        </authorList>
    </citation>
    <scope>NUCLEOTIDE SEQUENCE [LARGE SCALE GENOMIC DNA]</scope>
    <source>
        <strain evidence="10 11">cv. Gransden 2004</strain>
    </source>
</reference>
<organism evidence="10 11">
    <name type="scientific">Physcomitrium patens</name>
    <name type="common">Spreading-leaved earth moss</name>
    <name type="synonym">Physcomitrella patens</name>
    <dbReference type="NCBI Taxonomy" id="3218"/>
    <lineage>
        <taxon>Eukaryota</taxon>
        <taxon>Viridiplantae</taxon>
        <taxon>Streptophyta</taxon>
        <taxon>Embryophyta</taxon>
        <taxon>Bryophyta</taxon>
        <taxon>Bryophytina</taxon>
        <taxon>Bryopsida</taxon>
        <taxon>Funariidae</taxon>
        <taxon>Funariales</taxon>
        <taxon>Funariaceae</taxon>
        <taxon>Physcomitrium</taxon>
    </lineage>
</organism>
<dbReference type="PANTHER" id="PTHR43184">
    <property type="entry name" value="MAJOR FACILITATOR SUPERFAMILY TRANSPORTER 16, ISOFORM B"/>
    <property type="match status" value="1"/>
</dbReference>
<dbReference type="Gramene" id="Pp3c23_12620V3.2">
    <property type="protein sequence ID" value="Pp3c23_12620V3.2"/>
    <property type="gene ID" value="Pp3c23_12620"/>
</dbReference>
<dbReference type="Gene3D" id="1.20.1250.20">
    <property type="entry name" value="MFS general substrate transporter like domains"/>
    <property type="match status" value="2"/>
</dbReference>
<feature type="transmembrane region" description="Helical" evidence="8">
    <location>
        <begin position="421"/>
        <end position="438"/>
    </location>
</feature>
<dbReference type="Gramene" id="Pp3c23_12620V3.6">
    <property type="protein sequence ID" value="Pp3c23_12620V3.6"/>
    <property type="gene ID" value="Pp3c23_12620"/>
</dbReference>
<evidence type="ECO:0000256" key="7">
    <source>
        <dbReference type="ARBA" id="ARBA00023136"/>
    </source>
</evidence>
<sequence length="579" mass="61684">MEGHGQSRCPPPGIALIKKLRGGTDFSYSSYRASVLIITFIAYAMFHMSRKPPSIVKSVLDPEGSVISALGSGHYALPASLAPSFDKLFHNGSADGNSTNNIGKGGWAPFDGKTGKNRLGEIDVAFLASYAFGMYFAGHLGDRLDLRKFLSFGMVCSGFFVCLFGMGRYWNIHRLEYFLLVQMAAGLFQATGWPSVVTIVGNWFGKKKRGLIMGIWNAHTSVGNILGSLIAAAALKYGWGWSFIIPGTILAGGGLLVWAFLAVRPEDLGLPCPHEVEAAAEADEVERALNAEHDSEQADLLASENKNSSAVAESDGVDLESQQLVGTKQTVPELIRNDPAVGFLEAWRIPGVATFALCLFFSKLVAYTFLYWLPFYIKQTPIAGKMLDEKTAGQLSTLFDVGGVVGGILAGHISDKSNARAITAAGFMYCAIPALFLYRTYGSVSITVNITLMVVAGMLINGPYALITTAVSADLGTHSSLKGNGRALATVTAIIDGTGSLGAAIGPLLTGFLSGQGWGAVFIMLMMAALFAGLLLTKLVVAEVVEKLVKYQRLHNLSETAREQLTDLLLGGGGIERKG</sequence>
<evidence type="ECO:0000256" key="5">
    <source>
        <dbReference type="ARBA" id="ARBA00022692"/>
    </source>
</evidence>
<evidence type="ECO:0000256" key="1">
    <source>
        <dbReference type="ARBA" id="ARBA00004141"/>
    </source>
</evidence>
<feature type="transmembrane region" description="Helical" evidence="8">
    <location>
        <begin position="149"/>
        <end position="171"/>
    </location>
</feature>
<evidence type="ECO:0000256" key="6">
    <source>
        <dbReference type="ARBA" id="ARBA00022989"/>
    </source>
</evidence>
<dbReference type="GO" id="GO:0016020">
    <property type="term" value="C:membrane"/>
    <property type="evidence" value="ECO:0007669"/>
    <property type="project" value="UniProtKB-SubCell"/>
</dbReference>
<dbReference type="EMBL" id="ABEU02000023">
    <property type="status" value="NOT_ANNOTATED_CDS"/>
    <property type="molecule type" value="Genomic_DNA"/>
</dbReference>
<evidence type="ECO:0000256" key="4">
    <source>
        <dbReference type="ARBA" id="ARBA00022597"/>
    </source>
</evidence>
<dbReference type="EnsemblPlants" id="Pp3c23_12620V3.2">
    <property type="protein sequence ID" value="Pp3c23_12620V3.2"/>
    <property type="gene ID" value="Pp3c23_12620"/>
</dbReference>
<feature type="transmembrane region" description="Helical" evidence="8">
    <location>
        <begin position="518"/>
        <end position="541"/>
    </location>
</feature>
<dbReference type="AlphaFoldDB" id="A0A7I4CEG1"/>
<dbReference type="SUPFAM" id="SSF103473">
    <property type="entry name" value="MFS general substrate transporter"/>
    <property type="match status" value="1"/>
</dbReference>
<dbReference type="CDD" id="cd17344">
    <property type="entry name" value="MFS_SLC37A1_2"/>
    <property type="match status" value="1"/>
</dbReference>
<dbReference type="EnsemblPlants" id="Pp3c23_12620V3.6">
    <property type="protein sequence ID" value="Pp3c23_12620V3.6"/>
    <property type="gene ID" value="Pp3c23_12620"/>
</dbReference>
<evidence type="ECO:0000313" key="11">
    <source>
        <dbReference type="Proteomes" id="UP000006727"/>
    </source>
</evidence>
<evidence type="ECO:0000259" key="9">
    <source>
        <dbReference type="PROSITE" id="PS50850"/>
    </source>
</evidence>
<dbReference type="GO" id="GO:0055062">
    <property type="term" value="P:phosphate ion homeostasis"/>
    <property type="evidence" value="ECO:0000318"/>
    <property type="project" value="GO_Central"/>
</dbReference>
<dbReference type="InterPro" id="IPR011701">
    <property type="entry name" value="MFS"/>
</dbReference>
<dbReference type="Gramene" id="Pp3c23_12620V3.5">
    <property type="protein sequence ID" value="Pp3c23_12620V3.5"/>
    <property type="gene ID" value="Pp3c23_12620"/>
</dbReference>
<dbReference type="OrthoDB" id="3639251at2759"/>
<protein>
    <recommendedName>
        <fullName evidence="9">Major facilitator superfamily (MFS) profile domain-containing protein</fullName>
    </recommendedName>
</protein>
<dbReference type="Pfam" id="PF07690">
    <property type="entry name" value="MFS_1"/>
    <property type="match status" value="1"/>
</dbReference>
<dbReference type="Proteomes" id="UP000006727">
    <property type="component" value="Chromosome 23"/>
</dbReference>
<keyword evidence="5 8" id="KW-0812">Transmembrane</keyword>
<dbReference type="EnsemblPlants" id="Pp3c23_12620V3.4">
    <property type="protein sequence ID" value="Pp3c23_12620V3.4"/>
    <property type="gene ID" value="Pp3c23_12620"/>
</dbReference>
<dbReference type="FunFam" id="1.20.1250.20:FF:000028">
    <property type="entry name" value="Sugar phosphate exchanger 3 isoform 1"/>
    <property type="match status" value="1"/>
</dbReference>
<keyword evidence="4" id="KW-0762">Sugar transport</keyword>
<keyword evidence="3" id="KW-0813">Transport</keyword>
<evidence type="ECO:0000256" key="3">
    <source>
        <dbReference type="ARBA" id="ARBA00022448"/>
    </source>
</evidence>
<proteinExistence type="inferred from homology"/>
<feature type="transmembrane region" description="Helical" evidence="8">
    <location>
        <begin position="393"/>
        <end position="414"/>
    </location>
</feature>
<dbReference type="PROSITE" id="PS50850">
    <property type="entry name" value="MFS"/>
    <property type="match status" value="1"/>
</dbReference>
<feature type="transmembrane region" description="Helical" evidence="8">
    <location>
        <begin position="216"/>
        <end position="235"/>
    </location>
</feature>
<dbReference type="GO" id="GO:0061513">
    <property type="term" value="F:glucose 6-phosphate:phosphate antiporter activity"/>
    <property type="evidence" value="ECO:0007669"/>
    <property type="project" value="InterPro"/>
</dbReference>
<feature type="transmembrane region" description="Helical" evidence="8">
    <location>
        <begin position="241"/>
        <end position="261"/>
    </location>
</feature>
<feature type="transmembrane region" description="Helical" evidence="8">
    <location>
        <begin position="488"/>
        <end position="512"/>
    </location>
</feature>
<dbReference type="InterPro" id="IPR044740">
    <property type="entry name" value="SLC37A1_2"/>
</dbReference>
<dbReference type="EnsemblPlants" id="Pp3c23_12620V3.5">
    <property type="protein sequence ID" value="Pp3c23_12620V3.5"/>
    <property type="gene ID" value="Pp3c23_12620"/>
</dbReference>
<feature type="transmembrane region" description="Helical" evidence="8">
    <location>
        <begin position="352"/>
        <end position="373"/>
    </location>
</feature>
<feature type="domain" description="Major facilitator superfamily (MFS) profile" evidence="9">
    <location>
        <begin position="35"/>
        <end position="545"/>
    </location>
</feature>
<dbReference type="RefSeq" id="XP_024361818.1">
    <property type="nucleotide sequence ID" value="XM_024506050.2"/>
</dbReference>
<evidence type="ECO:0000256" key="2">
    <source>
        <dbReference type="ARBA" id="ARBA00009598"/>
    </source>
</evidence>
<dbReference type="InterPro" id="IPR036259">
    <property type="entry name" value="MFS_trans_sf"/>
</dbReference>
<keyword evidence="11" id="KW-1185">Reference proteome</keyword>
<feature type="transmembrane region" description="Helical" evidence="8">
    <location>
        <begin position="444"/>
        <end position="467"/>
    </location>
</feature>
<dbReference type="FunFam" id="1.20.1250.20:FF:000050">
    <property type="entry name" value="glucose-6-phosphate exchanger SLC37A2 isoform X1"/>
    <property type="match status" value="1"/>
</dbReference>
<reference evidence="10" key="3">
    <citation type="submission" date="2020-12" db="UniProtKB">
        <authorList>
            <consortium name="EnsemblPlants"/>
        </authorList>
    </citation>
    <scope>IDENTIFICATION</scope>
</reference>
<feature type="transmembrane region" description="Helical" evidence="8">
    <location>
        <begin position="28"/>
        <end position="46"/>
    </location>
</feature>